<dbReference type="PROSITE" id="PS50014">
    <property type="entry name" value="BROMODOMAIN_2"/>
    <property type="match status" value="2"/>
</dbReference>
<dbReference type="PRINTS" id="PR00503">
    <property type="entry name" value="BROMODOMAIN"/>
</dbReference>
<evidence type="ECO:0000256" key="2">
    <source>
        <dbReference type="ARBA" id="ARBA00022737"/>
    </source>
</evidence>
<evidence type="ECO:0000256" key="1">
    <source>
        <dbReference type="ARBA" id="ARBA00004123"/>
    </source>
</evidence>
<dbReference type="CDD" id="cd05522">
    <property type="entry name" value="Bromo_Rsc1_2_II"/>
    <property type="match status" value="1"/>
</dbReference>
<dbReference type="RefSeq" id="XP_033677136.1">
    <property type="nucleotide sequence ID" value="XM_033820217.1"/>
</dbReference>
<feature type="domain" description="BAH" evidence="12">
    <location>
        <begin position="370"/>
        <end position="489"/>
    </location>
</feature>
<keyword evidence="14" id="KW-1185">Reference proteome</keyword>
<evidence type="ECO:0000256" key="7">
    <source>
        <dbReference type="ARBA" id="ARBA00023242"/>
    </source>
</evidence>
<feature type="compositionally biased region" description="Low complexity" evidence="10">
    <location>
        <begin position="11"/>
        <end position="27"/>
    </location>
</feature>
<dbReference type="GO" id="GO:0016586">
    <property type="term" value="C:RSC-type complex"/>
    <property type="evidence" value="ECO:0007669"/>
    <property type="project" value="InterPro"/>
</dbReference>
<feature type="compositionally biased region" description="Pro residues" evidence="10">
    <location>
        <begin position="565"/>
        <end position="588"/>
    </location>
</feature>
<dbReference type="EMBL" id="ML987209">
    <property type="protein sequence ID" value="KAF2242132.1"/>
    <property type="molecule type" value="Genomic_DNA"/>
</dbReference>
<dbReference type="SUPFAM" id="SSF47370">
    <property type="entry name" value="Bromodomain"/>
    <property type="match status" value="2"/>
</dbReference>
<keyword evidence="5 8" id="KW-0103">Bromodomain</keyword>
<evidence type="ECO:0000313" key="14">
    <source>
        <dbReference type="Proteomes" id="UP000800094"/>
    </source>
</evidence>
<organism evidence="13 14">
    <name type="scientific">Trematosphaeria pertusa</name>
    <dbReference type="NCBI Taxonomy" id="390896"/>
    <lineage>
        <taxon>Eukaryota</taxon>
        <taxon>Fungi</taxon>
        <taxon>Dikarya</taxon>
        <taxon>Ascomycota</taxon>
        <taxon>Pezizomycotina</taxon>
        <taxon>Dothideomycetes</taxon>
        <taxon>Pleosporomycetidae</taxon>
        <taxon>Pleosporales</taxon>
        <taxon>Massarineae</taxon>
        <taxon>Trematosphaeriaceae</taxon>
        <taxon>Trematosphaeria</taxon>
    </lineage>
</organism>
<dbReference type="FunFam" id="1.20.920.10:FF:000048">
    <property type="entry name" value="RSC complex subunit (RSC1), putative"/>
    <property type="match status" value="1"/>
</dbReference>
<dbReference type="PROSITE" id="PS00633">
    <property type="entry name" value="BROMODOMAIN_1"/>
    <property type="match status" value="1"/>
</dbReference>
<dbReference type="CDD" id="cd04717">
    <property type="entry name" value="BAH_polybromo"/>
    <property type="match status" value="1"/>
</dbReference>
<evidence type="ECO:0000256" key="9">
    <source>
        <dbReference type="SAM" id="Coils"/>
    </source>
</evidence>
<dbReference type="InterPro" id="IPR037382">
    <property type="entry name" value="Rsc/polybromo"/>
</dbReference>
<dbReference type="GO" id="GO:0003682">
    <property type="term" value="F:chromatin binding"/>
    <property type="evidence" value="ECO:0007669"/>
    <property type="project" value="InterPro"/>
</dbReference>
<dbReference type="SMART" id="SM00439">
    <property type="entry name" value="BAH"/>
    <property type="match status" value="1"/>
</dbReference>
<dbReference type="InterPro" id="IPR001487">
    <property type="entry name" value="Bromodomain"/>
</dbReference>
<dbReference type="AlphaFoldDB" id="A0A6A6HWM9"/>
<dbReference type="InterPro" id="IPR036427">
    <property type="entry name" value="Bromodomain-like_sf"/>
</dbReference>
<feature type="region of interest" description="Disordered" evidence="10">
    <location>
        <begin position="530"/>
        <end position="679"/>
    </location>
</feature>
<dbReference type="PANTHER" id="PTHR16062:SF21">
    <property type="entry name" value="CHROMATIN STRUCTURE-REMODELING COMPLEX SUBUNIT RSC1-RELATED"/>
    <property type="match status" value="1"/>
</dbReference>
<sequence>MTSVRAPSSTPVPTTETADPPATDGAPSTVTEEQWKGMATVLANVYSYRTEDGYDPTKLFQRKVNKRSLPDYYEVIKEPMALSEIKRKVAQQEYKTFAEFVRDFALISHNAQVYNRQDSQAYVDALEVKRVLQQELQKLVNEKVVPEEATALPYLGEIPEQDPLLPEEEEEEEEEDDEEEDEELEEEDDEDESKRRKRRGPRSTAAITKRESGTKKDEAKEDPESRKKRGRPPRVDTPMEARIKAIMKAIRKPRNQQNKLMVGAFERVPDKAVMPEYHAEIKSPMAMDILKRKLKRKKYNSVDHFMQDVELMFENAKQYNEEDSQIYKDAVHLQKEARRVAKIEKDKPDTDYVMEEGRIPMPNGILHNGELWKVGDWVHIQNANDLTKPIVAQIYRTWQDSEGAKWVNACWYYRPEQTVHRFDRHFLENEVVKTGQYRDHPIDEVVDRCFVMFVTRYNKGRPRDFPPDKEIYVCEARYNEENHKLNKIKTWASCLPDEVRDKDYVMDLFDAPRKLKKVPSPIAYLLKDEQKETDDLPKPEWGAENAPPKIGAVHRRPRDPKDSPPPEPTPSPPPPPPPAPAMPTPTIPTPQANGYPGDAQRSYSLAQAPTASPMPAPTPQQHHMQSAYTPTHPTHYHTHSQSPAPHVSHQPVAHAPSYQPITPHLPFSTPQPSAVAPQYATPRAAPAYQQPLIHQAPVGYKAPQPVEVYILSDHANASIPPDIRDQFQRDEQGRVLFFTAPPVNSSRIVQKEGSSLGHSAKYLAAKTKRDAEIMRKRKADEAQAAEREEAAKKARKEAEEKLKKDIAEAQVKAIHALEDRLTMATARDIQMLMNGEENKDAVMKSLDQLVAAQKANIAKNQERYARAQQQKNGWIPVTGMTAMLEEKI</sequence>
<proteinExistence type="predicted"/>
<dbReference type="Proteomes" id="UP000800094">
    <property type="component" value="Unassembled WGS sequence"/>
</dbReference>
<keyword evidence="2" id="KW-0677">Repeat</keyword>
<feature type="compositionally biased region" description="Basic and acidic residues" evidence="10">
    <location>
        <begin position="208"/>
        <end position="225"/>
    </location>
</feature>
<protein>
    <submittedName>
        <fullName evidence="13">Bromodomain-containing protein</fullName>
    </submittedName>
</protein>
<feature type="compositionally biased region" description="Acidic residues" evidence="10">
    <location>
        <begin position="165"/>
        <end position="191"/>
    </location>
</feature>
<dbReference type="InterPro" id="IPR001025">
    <property type="entry name" value="BAH_dom"/>
</dbReference>
<comment type="subcellular location">
    <subcellularLocation>
        <location evidence="1">Nucleus</location>
    </subcellularLocation>
</comment>
<evidence type="ECO:0000256" key="8">
    <source>
        <dbReference type="PROSITE-ProRule" id="PRU00035"/>
    </source>
</evidence>
<keyword evidence="4" id="KW-0805">Transcription regulation</keyword>
<dbReference type="Pfam" id="PF00439">
    <property type="entry name" value="Bromodomain"/>
    <property type="match status" value="2"/>
</dbReference>
<keyword evidence="7" id="KW-0539">Nucleus</keyword>
<dbReference type="SMART" id="SM00297">
    <property type="entry name" value="BROMO"/>
    <property type="match status" value="2"/>
</dbReference>
<dbReference type="GO" id="GO:0006368">
    <property type="term" value="P:transcription elongation by RNA polymerase II"/>
    <property type="evidence" value="ECO:0007669"/>
    <property type="project" value="TreeGrafter"/>
</dbReference>
<dbReference type="PANTHER" id="PTHR16062">
    <property type="entry name" value="SWI/SNF-RELATED"/>
    <property type="match status" value="1"/>
</dbReference>
<evidence type="ECO:0000256" key="6">
    <source>
        <dbReference type="ARBA" id="ARBA00023163"/>
    </source>
</evidence>
<dbReference type="PROSITE" id="PS51038">
    <property type="entry name" value="BAH"/>
    <property type="match status" value="1"/>
</dbReference>
<dbReference type="CDD" id="cd04369">
    <property type="entry name" value="Bromodomain"/>
    <property type="match status" value="1"/>
</dbReference>
<feature type="coiled-coil region" evidence="9">
    <location>
        <begin position="768"/>
        <end position="808"/>
    </location>
</feature>
<dbReference type="InterPro" id="IPR043151">
    <property type="entry name" value="BAH_sf"/>
</dbReference>
<evidence type="ECO:0000256" key="5">
    <source>
        <dbReference type="ARBA" id="ARBA00023117"/>
    </source>
</evidence>
<feature type="domain" description="Bromo" evidence="11">
    <location>
        <begin position="52"/>
        <end position="122"/>
    </location>
</feature>
<dbReference type="Gene3D" id="2.30.30.490">
    <property type="match status" value="1"/>
</dbReference>
<evidence type="ECO:0000259" key="11">
    <source>
        <dbReference type="PROSITE" id="PS50014"/>
    </source>
</evidence>
<feature type="domain" description="Bromo" evidence="11">
    <location>
        <begin position="257"/>
        <end position="327"/>
    </location>
</feature>
<keyword evidence="3" id="KW-0156">Chromatin regulator</keyword>
<evidence type="ECO:0000313" key="13">
    <source>
        <dbReference type="EMBL" id="KAF2242132.1"/>
    </source>
</evidence>
<dbReference type="GO" id="GO:0006338">
    <property type="term" value="P:chromatin remodeling"/>
    <property type="evidence" value="ECO:0007669"/>
    <property type="project" value="InterPro"/>
</dbReference>
<evidence type="ECO:0000259" key="12">
    <source>
        <dbReference type="PROSITE" id="PS51038"/>
    </source>
</evidence>
<dbReference type="OrthoDB" id="1742084at2759"/>
<feature type="region of interest" description="Disordered" evidence="10">
    <location>
        <begin position="151"/>
        <end position="240"/>
    </location>
</feature>
<reference evidence="13" key="1">
    <citation type="journal article" date="2020" name="Stud. Mycol.">
        <title>101 Dothideomycetes genomes: a test case for predicting lifestyles and emergence of pathogens.</title>
        <authorList>
            <person name="Haridas S."/>
            <person name="Albert R."/>
            <person name="Binder M."/>
            <person name="Bloem J."/>
            <person name="Labutti K."/>
            <person name="Salamov A."/>
            <person name="Andreopoulos B."/>
            <person name="Baker S."/>
            <person name="Barry K."/>
            <person name="Bills G."/>
            <person name="Bluhm B."/>
            <person name="Cannon C."/>
            <person name="Castanera R."/>
            <person name="Culley D."/>
            <person name="Daum C."/>
            <person name="Ezra D."/>
            <person name="Gonzalez J."/>
            <person name="Henrissat B."/>
            <person name="Kuo A."/>
            <person name="Liang C."/>
            <person name="Lipzen A."/>
            <person name="Lutzoni F."/>
            <person name="Magnuson J."/>
            <person name="Mondo S."/>
            <person name="Nolan M."/>
            <person name="Ohm R."/>
            <person name="Pangilinan J."/>
            <person name="Park H.-J."/>
            <person name="Ramirez L."/>
            <person name="Alfaro M."/>
            <person name="Sun H."/>
            <person name="Tritt A."/>
            <person name="Yoshinaga Y."/>
            <person name="Zwiers L.-H."/>
            <person name="Turgeon B."/>
            <person name="Goodwin S."/>
            <person name="Spatafora J."/>
            <person name="Crous P."/>
            <person name="Grigoriev I."/>
        </authorList>
    </citation>
    <scope>NUCLEOTIDE SEQUENCE</scope>
    <source>
        <strain evidence="13">CBS 122368</strain>
    </source>
</reference>
<name>A0A6A6HWM9_9PLEO</name>
<dbReference type="InterPro" id="IPR048047">
    <property type="entry name" value="RSC1/2_bromodom"/>
</dbReference>
<dbReference type="GeneID" id="54573547"/>
<keyword evidence="6" id="KW-0804">Transcription</keyword>
<evidence type="ECO:0000256" key="10">
    <source>
        <dbReference type="SAM" id="MobiDB-lite"/>
    </source>
</evidence>
<keyword evidence="9" id="KW-0175">Coiled coil</keyword>
<accession>A0A6A6HWM9</accession>
<dbReference type="Gene3D" id="1.20.920.10">
    <property type="entry name" value="Bromodomain-like"/>
    <property type="match status" value="2"/>
</dbReference>
<feature type="region of interest" description="Disordered" evidence="10">
    <location>
        <begin position="1"/>
        <end position="33"/>
    </location>
</feature>
<dbReference type="Pfam" id="PF01426">
    <property type="entry name" value="BAH"/>
    <property type="match status" value="1"/>
</dbReference>
<dbReference type="InterPro" id="IPR018359">
    <property type="entry name" value="Bromodomain_CS"/>
</dbReference>
<evidence type="ECO:0000256" key="4">
    <source>
        <dbReference type="ARBA" id="ARBA00023015"/>
    </source>
</evidence>
<dbReference type="FunFam" id="2.30.30.490:FF:000015">
    <property type="entry name" value="Chromatin structure-remodeling complex subunit RSC1"/>
    <property type="match status" value="1"/>
</dbReference>
<gene>
    <name evidence="13" type="ORF">BU26DRAFT_166728</name>
</gene>
<evidence type="ECO:0000256" key="3">
    <source>
        <dbReference type="ARBA" id="ARBA00022853"/>
    </source>
</evidence>